<dbReference type="PROSITE" id="PS00409">
    <property type="entry name" value="PROKAR_NTER_METHYL"/>
    <property type="match status" value="1"/>
</dbReference>
<keyword evidence="1" id="KW-0472">Membrane</keyword>
<reference evidence="2 3" key="1">
    <citation type="submission" date="2013-06" db="EMBL/GenBank/DDBJ databases">
        <title>The Genome Sequence of Acinetobacter gyllenbergii CIP 110306.</title>
        <authorList>
            <consortium name="The Broad Institute Genome Sequencing Platform"/>
            <consortium name="The Broad Institute Genome Sequencing Center for Infectious Disease"/>
            <person name="Cerqueira G."/>
            <person name="Feldgarden M."/>
            <person name="Courvalin P."/>
            <person name="Perichon B."/>
            <person name="Grillot-Courvalin C."/>
            <person name="Clermont D."/>
            <person name="Rocha E."/>
            <person name="Yoon E.-J."/>
            <person name="Nemec A."/>
            <person name="Young S.K."/>
            <person name="Zeng Q."/>
            <person name="Gargeya S."/>
            <person name="Fitzgerald M."/>
            <person name="Abouelleil A."/>
            <person name="Alvarado L."/>
            <person name="Berlin A.M."/>
            <person name="Chapman S.B."/>
            <person name="Dewar J."/>
            <person name="Goldberg J."/>
            <person name="Griggs A."/>
            <person name="Gujja S."/>
            <person name="Hansen M."/>
            <person name="Howarth C."/>
            <person name="Imamovic A."/>
            <person name="Larimer J."/>
            <person name="McCowan C."/>
            <person name="Murphy C."/>
            <person name="Pearson M."/>
            <person name="Priest M."/>
            <person name="Roberts A."/>
            <person name="Saif S."/>
            <person name="Shea T."/>
            <person name="Sykes S."/>
            <person name="Wortman J."/>
            <person name="Nusbaum C."/>
            <person name="Birren B."/>
        </authorList>
    </citation>
    <scope>NUCLEOTIDE SEQUENCE [LARGE SCALE GENOMIC DNA]</scope>
    <source>
        <strain evidence="2 3">CIP 110306</strain>
    </source>
</reference>
<dbReference type="RefSeq" id="WP_016660119.1">
    <property type="nucleotide sequence ID" value="NZ_ASQH01000020.1"/>
</dbReference>
<dbReference type="SUPFAM" id="SSF54523">
    <property type="entry name" value="Pili subunits"/>
    <property type="match status" value="1"/>
</dbReference>
<evidence type="ECO:0000313" key="3">
    <source>
        <dbReference type="Proteomes" id="UP000014523"/>
    </source>
</evidence>
<comment type="caution">
    <text evidence="2">The sequence shown here is derived from an EMBL/GenBank/DDBJ whole genome shotgun (WGS) entry which is preliminary data.</text>
</comment>
<dbReference type="AlphaFoldDB" id="A0A829HNP0"/>
<evidence type="ECO:0008006" key="4">
    <source>
        <dbReference type="Google" id="ProtNLM"/>
    </source>
</evidence>
<dbReference type="Proteomes" id="UP000014523">
    <property type="component" value="Unassembled WGS sequence"/>
</dbReference>
<protein>
    <recommendedName>
        <fullName evidence="4">Prepilin-type N-terminal cleavage/methylation domain-containing protein</fullName>
    </recommendedName>
</protein>
<dbReference type="NCBIfam" id="TIGR02532">
    <property type="entry name" value="IV_pilin_GFxxxE"/>
    <property type="match status" value="1"/>
</dbReference>
<keyword evidence="1" id="KW-0812">Transmembrane</keyword>
<dbReference type="EMBL" id="ATGG01000006">
    <property type="protein sequence ID" value="EPF93057.1"/>
    <property type="molecule type" value="Genomic_DNA"/>
</dbReference>
<dbReference type="InterPro" id="IPR012902">
    <property type="entry name" value="N_methyl_site"/>
</dbReference>
<feature type="transmembrane region" description="Helical" evidence="1">
    <location>
        <begin position="7"/>
        <end position="28"/>
    </location>
</feature>
<proteinExistence type="predicted"/>
<dbReference type="Gene3D" id="3.30.700.10">
    <property type="entry name" value="Glycoprotein, Type 4 Pilin"/>
    <property type="match status" value="1"/>
</dbReference>
<keyword evidence="1" id="KW-1133">Transmembrane helix</keyword>
<accession>A0A829HNP0</accession>
<keyword evidence="3" id="KW-1185">Reference proteome</keyword>
<gene>
    <name evidence="2" type="ORF">F957_00403</name>
</gene>
<dbReference type="Pfam" id="PF07963">
    <property type="entry name" value="N_methyl"/>
    <property type="match status" value="1"/>
</dbReference>
<evidence type="ECO:0000313" key="2">
    <source>
        <dbReference type="EMBL" id="EPF93057.1"/>
    </source>
</evidence>
<sequence length="132" mass="13648">MQRGFTLIELMIVVAIIGIIASIAIPAYREYIVVSHGASVMHGASSQAINLQMCILEAGSCSVINQKVSTTTELSSVPNPIISNAPATLTFADAFCQVTVSVDINGGLSYSANTSNAAKATLQQCKQGAGLS</sequence>
<organism evidence="2 3">
    <name type="scientific">Acinetobacter gyllenbergii CIP 110306 = MTCC 11365</name>
    <dbReference type="NCBI Taxonomy" id="1217657"/>
    <lineage>
        <taxon>Bacteria</taxon>
        <taxon>Pseudomonadati</taxon>
        <taxon>Pseudomonadota</taxon>
        <taxon>Gammaproteobacteria</taxon>
        <taxon>Moraxellales</taxon>
        <taxon>Moraxellaceae</taxon>
        <taxon>Acinetobacter</taxon>
    </lineage>
</organism>
<dbReference type="InterPro" id="IPR045584">
    <property type="entry name" value="Pilin-like"/>
</dbReference>
<name>A0A829HNP0_9GAMM</name>
<evidence type="ECO:0000256" key="1">
    <source>
        <dbReference type="SAM" id="Phobius"/>
    </source>
</evidence>